<evidence type="ECO:0000256" key="11">
    <source>
        <dbReference type="SAM" id="Phobius"/>
    </source>
</evidence>
<feature type="region of interest" description="Disordered" evidence="10">
    <location>
        <begin position="59"/>
        <end position="161"/>
    </location>
</feature>
<feature type="transmembrane region" description="Helical" evidence="11">
    <location>
        <begin position="21"/>
        <end position="44"/>
    </location>
</feature>
<keyword evidence="3" id="KW-0813">Transport</keyword>
<evidence type="ECO:0000256" key="1">
    <source>
        <dbReference type="ARBA" id="ARBA00004383"/>
    </source>
</evidence>
<name>A0A916ZIB1_9SPHN</name>
<keyword evidence="9 11" id="KW-0472">Membrane</keyword>
<sequence length="225" mass="23903">MFGSNAALMAYADQGMSKNRMVALGLVGLLHVGLGYAFITGLALKAVKAIVQPLETVNVKEEAPPPDEPPPPPPEEIEIPPFVPPPEVSVAQESAPTITVQQQVPQVAPPVFTPPAPPAPPAPVALAAPTPSTPKGRGNSISEDDYPDASRRAEEQGVTRVSYTVTADGRASACRVTATSGSARLDDATCKIIERRFRFNPATREGKPVEETKSQPVRWQLKDAR</sequence>
<dbReference type="GO" id="GO:0015031">
    <property type="term" value="P:protein transport"/>
    <property type="evidence" value="ECO:0007669"/>
    <property type="project" value="UniProtKB-KW"/>
</dbReference>
<dbReference type="InterPro" id="IPR006260">
    <property type="entry name" value="TonB/TolA_C"/>
</dbReference>
<evidence type="ECO:0000256" key="8">
    <source>
        <dbReference type="ARBA" id="ARBA00022989"/>
    </source>
</evidence>
<feature type="compositionally biased region" description="Basic and acidic residues" evidence="10">
    <location>
        <begin position="148"/>
        <end position="157"/>
    </location>
</feature>
<keyword evidence="14" id="KW-1185">Reference proteome</keyword>
<keyword evidence="7" id="KW-0653">Protein transport</keyword>
<reference evidence="13" key="2">
    <citation type="submission" date="2020-09" db="EMBL/GenBank/DDBJ databases">
        <authorList>
            <person name="Sun Q."/>
            <person name="Zhou Y."/>
        </authorList>
    </citation>
    <scope>NUCLEOTIDE SEQUENCE</scope>
    <source>
        <strain evidence="13">CGMCC 1.15519</strain>
    </source>
</reference>
<dbReference type="InterPro" id="IPR037682">
    <property type="entry name" value="TonB_C"/>
</dbReference>
<evidence type="ECO:0000259" key="12">
    <source>
        <dbReference type="PROSITE" id="PS52015"/>
    </source>
</evidence>
<dbReference type="GO" id="GO:0098797">
    <property type="term" value="C:plasma membrane protein complex"/>
    <property type="evidence" value="ECO:0007669"/>
    <property type="project" value="TreeGrafter"/>
</dbReference>
<evidence type="ECO:0000256" key="9">
    <source>
        <dbReference type="ARBA" id="ARBA00023136"/>
    </source>
</evidence>
<comment type="caution">
    <text evidence="13">The sequence shown here is derived from an EMBL/GenBank/DDBJ whole genome shotgun (WGS) entry which is preliminary data.</text>
</comment>
<keyword evidence="8 11" id="KW-1133">Transmembrane helix</keyword>
<evidence type="ECO:0000256" key="10">
    <source>
        <dbReference type="SAM" id="MobiDB-lite"/>
    </source>
</evidence>
<organism evidence="13 14">
    <name type="scientific">Sandarakinorhabdus glacialis</name>
    <dbReference type="NCBI Taxonomy" id="1614636"/>
    <lineage>
        <taxon>Bacteria</taxon>
        <taxon>Pseudomonadati</taxon>
        <taxon>Pseudomonadota</taxon>
        <taxon>Alphaproteobacteria</taxon>
        <taxon>Sphingomonadales</taxon>
        <taxon>Sphingosinicellaceae</taxon>
        <taxon>Sandarakinorhabdus</taxon>
    </lineage>
</organism>
<dbReference type="SUPFAM" id="SSF74653">
    <property type="entry name" value="TolA/TonB C-terminal domain"/>
    <property type="match status" value="1"/>
</dbReference>
<evidence type="ECO:0000256" key="3">
    <source>
        <dbReference type="ARBA" id="ARBA00022448"/>
    </source>
</evidence>
<dbReference type="Gene3D" id="3.30.1150.10">
    <property type="match status" value="1"/>
</dbReference>
<evidence type="ECO:0000256" key="5">
    <source>
        <dbReference type="ARBA" id="ARBA00022519"/>
    </source>
</evidence>
<feature type="compositionally biased region" description="Pro residues" evidence="10">
    <location>
        <begin position="107"/>
        <end position="123"/>
    </location>
</feature>
<evidence type="ECO:0000313" key="13">
    <source>
        <dbReference type="EMBL" id="GGD99629.1"/>
    </source>
</evidence>
<feature type="compositionally biased region" description="Low complexity" evidence="10">
    <location>
        <begin position="95"/>
        <end position="106"/>
    </location>
</feature>
<reference evidence="13" key="1">
    <citation type="journal article" date="2014" name="Int. J. Syst. Evol. Microbiol.">
        <title>Complete genome sequence of Corynebacterium casei LMG S-19264T (=DSM 44701T), isolated from a smear-ripened cheese.</title>
        <authorList>
            <consortium name="US DOE Joint Genome Institute (JGI-PGF)"/>
            <person name="Walter F."/>
            <person name="Albersmeier A."/>
            <person name="Kalinowski J."/>
            <person name="Ruckert C."/>
        </authorList>
    </citation>
    <scope>NUCLEOTIDE SEQUENCE</scope>
    <source>
        <strain evidence="13">CGMCC 1.15519</strain>
    </source>
</reference>
<evidence type="ECO:0000256" key="2">
    <source>
        <dbReference type="ARBA" id="ARBA00006555"/>
    </source>
</evidence>
<evidence type="ECO:0000313" key="14">
    <source>
        <dbReference type="Proteomes" id="UP000635071"/>
    </source>
</evidence>
<dbReference type="GO" id="GO:0031992">
    <property type="term" value="F:energy transducer activity"/>
    <property type="evidence" value="ECO:0007669"/>
    <property type="project" value="TreeGrafter"/>
</dbReference>
<dbReference type="EMBL" id="BMJM01000001">
    <property type="protein sequence ID" value="GGD99629.1"/>
    <property type="molecule type" value="Genomic_DNA"/>
</dbReference>
<gene>
    <name evidence="13" type="ORF">GCM10011529_02200</name>
</gene>
<dbReference type="PROSITE" id="PS52015">
    <property type="entry name" value="TONB_CTD"/>
    <property type="match status" value="1"/>
</dbReference>
<feature type="compositionally biased region" description="Basic and acidic residues" evidence="10">
    <location>
        <begin position="204"/>
        <end position="213"/>
    </location>
</feature>
<feature type="domain" description="TonB C-terminal" evidence="12">
    <location>
        <begin position="131"/>
        <end position="225"/>
    </location>
</feature>
<dbReference type="PANTHER" id="PTHR33446:SF2">
    <property type="entry name" value="PROTEIN TONB"/>
    <property type="match status" value="1"/>
</dbReference>
<feature type="compositionally biased region" description="Low complexity" evidence="10">
    <location>
        <begin position="124"/>
        <end position="134"/>
    </location>
</feature>
<dbReference type="Pfam" id="PF03544">
    <property type="entry name" value="TonB_C"/>
    <property type="match status" value="1"/>
</dbReference>
<evidence type="ECO:0000256" key="4">
    <source>
        <dbReference type="ARBA" id="ARBA00022475"/>
    </source>
</evidence>
<protein>
    <recommendedName>
        <fullName evidence="12">TonB C-terminal domain-containing protein</fullName>
    </recommendedName>
</protein>
<dbReference type="InterPro" id="IPR051045">
    <property type="entry name" value="TonB-dependent_transducer"/>
</dbReference>
<evidence type="ECO:0000256" key="7">
    <source>
        <dbReference type="ARBA" id="ARBA00022927"/>
    </source>
</evidence>
<proteinExistence type="inferred from homology"/>
<feature type="region of interest" description="Disordered" evidence="10">
    <location>
        <begin position="202"/>
        <end position="225"/>
    </location>
</feature>
<dbReference type="GO" id="GO:0055085">
    <property type="term" value="P:transmembrane transport"/>
    <property type="evidence" value="ECO:0007669"/>
    <property type="project" value="InterPro"/>
</dbReference>
<dbReference type="PANTHER" id="PTHR33446">
    <property type="entry name" value="PROTEIN TONB-RELATED"/>
    <property type="match status" value="1"/>
</dbReference>
<keyword evidence="5" id="KW-0997">Cell inner membrane</keyword>
<keyword evidence="4" id="KW-1003">Cell membrane</keyword>
<evidence type="ECO:0000256" key="6">
    <source>
        <dbReference type="ARBA" id="ARBA00022692"/>
    </source>
</evidence>
<dbReference type="Proteomes" id="UP000635071">
    <property type="component" value="Unassembled WGS sequence"/>
</dbReference>
<comment type="subcellular location">
    <subcellularLocation>
        <location evidence="1">Cell inner membrane</location>
        <topology evidence="1">Single-pass membrane protein</topology>
        <orientation evidence="1">Periplasmic side</orientation>
    </subcellularLocation>
</comment>
<comment type="similarity">
    <text evidence="2">Belongs to the TonB family.</text>
</comment>
<accession>A0A916ZIB1</accession>
<keyword evidence="6 11" id="KW-0812">Transmembrane</keyword>
<dbReference type="AlphaFoldDB" id="A0A916ZIB1"/>
<dbReference type="NCBIfam" id="TIGR01352">
    <property type="entry name" value="tonB_Cterm"/>
    <property type="match status" value="1"/>
</dbReference>